<gene>
    <name evidence="2" type="ORF">SAMN05216578_103153</name>
</gene>
<dbReference type="Proteomes" id="UP000242815">
    <property type="component" value="Unassembled WGS sequence"/>
</dbReference>
<dbReference type="RefSeq" id="WP_177197801.1">
    <property type="nucleotide sequence ID" value="NZ_FOYD01000003.1"/>
</dbReference>
<evidence type="ECO:0000313" key="2">
    <source>
        <dbReference type="EMBL" id="SFQ76150.1"/>
    </source>
</evidence>
<feature type="compositionally biased region" description="Basic and acidic residues" evidence="1">
    <location>
        <begin position="11"/>
        <end position="23"/>
    </location>
</feature>
<sequence>MTDKQTPPAQHQEKRPGSERRMDPQPVFITEQCRGVGMSLSERGIRVNGGTVVNG</sequence>
<proteinExistence type="predicted"/>
<evidence type="ECO:0000256" key="1">
    <source>
        <dbReference type="SAM" id="MobiDB-lite"/>
    </source>
</evidence>
<dbReference type="AlphaFoldDB" id="A0A1I6B5D7"/>
<protein>
    <submittedName>
        <fullName evidence="2">Uncharacterized protein</fullName>
    </submittedName>
</protein>
<organism evidence="2 3">
    <name type="scientific">Halopseudomonas formosensis</name>
    <dbReference type="NCBI Taxonomy" id="1002526"/>
    <lineage>
        <taxon>Bacteria</taxon>
        <taxon>Pseudomonadati</taxon>
        <taxon>Pseudomonadota</taxon>
        <taxon>Gammaproteobacteria</taxon>
        <taxon>Pseudomonadales</taxon>
        <taxon>Pseudomonadaceae</taxon>
        <taxon>Halopseudomonas</taxon>
    </lineage>
</organism>
<feature type="region of interest" description="Disordered" evidence="1">
    <location>
        <begin position="1"/>
        <end position="25"/>
    </location>
</feature>
<reference evidence="2 3" key="1">
    <citation type="submission" date="2016-10" db="EMBL/GenBank/DDBJ databases">
        <authorList>
            <person name="de Groot N.N."/>
        </authorList>
    </citation>
    <scope>NUCLEOTIDE SEQUENCE [LARGE SCALE GENOMIC DNA]</scope>
    <source>
        <strain evidence="2 3">JCM 18415</strain>
    </source>
</reference>
<name>A0A1I6B5D7_9GAMM</name>
<dbReference type="STRING" id="1002526.SAMN05216578_103153"/>
<accession>A0A1I6B5D7</accession>
<dbReference type="EMBL" id="FOYD01000003">
    <property type="protein sequence ID" value="SFQ76150.1"/>
    <property type="molecule type" value="Genomic_DNA"/>
</dbReference>
<evidence type="ECO:0000313" key="3">
    <source>
        <dbReference type="Proteomes" id="UP000242815"/>
    </source>
</evidence>